<evidence type="ECO:0000256" key="4">
    <source>
        <dbReference type="ARBA" id="ARBA00022511"/>
    </source>
</evidence>
<keyword evidence="17" id="KW-1160">Virus entry into host cell</keyword>
<sequence length="539" mass="58832">MAPCVLFLSSLLLISTISPSHGINQPALRRIGAIVSSVKQLKFYSKTKPNYIIVKLLPTINLSKSNCNLTSINRYKESVIEIIKPLADNIDNLNQKLLPKNRRKRMAGVAIGLAALGVAAAAQATAAVALVEARKNTQMIQSLADSIQDTNAAVQAVNIGLQNSAVAIQAIQNQINNVINPALDRLNCEVLDAQIASILNLYLIKSVTIFQNQLTNPALQQLSIQMLSIVMQDTAKILGNFTIGDKFDQHDLLGSGLITGQVVGVNLTNLQLIIAAFIPSIAPLPQAYIIDLISITISVNDTEAVIQIPERIMEHGSSIYQFGGKQCVYGQFSAYCPFSDAVLMTQDLQLCMKGNIEHCIFSSVLGSFPNRFASVDGVFYANCKYMSCACSDPLQVIHQDDSVNLMVIDSSVCRSLTLGHVTFPIIAFSNVSYQMKTNISIEQMIVTSPLDLSTELKQINNSVNIANTFLDSSNRALKTSIFGTSSQIILIVLLIFTCLLILYVIFLTYIIKILIKEVKRLRDGNSRTGSKLSFINPDV</sequence>
<keyword evidence="15" id="KW-1015">Disulfide bond</keyword>
<keyword evidence="7 18" id="KW-0812">Transmembrane</keyword>
<keyword evidence="9" id="KW-0946">Virion</keyword>
<keyword evidence="16" id="KW-0325">Glycoprotein</keyword>
<evidence type="ECO:0000313" key="19">
    <source>
        <dbReference type="EMBL" id="ADI80720.1"/>
    </source>
</evidence>
<dbReference type="GeneID" id="20964353"/>
<organism evidence="19 20">
    <name type="scientific">Tuhoko virus 2</name>
    <dbReference type="NCBI Taxonomy" id="798073"/>
    <lineage>
        <taxon>Viruses</taxon>
        <taxon>Riboviria</taxon>
        <taxon>Orthornavirae</taxon>
        <taxon>Negarnaviricota</taxon>
        <taxon>Haploviricotina</taxon>
        <taxon>Monjiviricetes</taxon>
        <taxon>Mononegavirales</taxon>
        <taxon>Paramyxoviridae</taxon>
        <taxon>Rubulavirinae</taxon>
        <taxon>Pararubulavirus</taxon>
        <taxon>Pararubulavirus cantonense</taxon>
    </lineage>
</organism>
<dbReference type="EMBL" id="GU128081">
    <property type="protein sequence ID" value="ADI80720.1"/>
    <property type="molecule type" value="Viral_cRNA"/>
</dbReference>
<dbReference type="SUPFAM" id="SSF69922">
    <property type="entry name" value="Head and neck region of the ectodomain of NDV fusion glycoprotein"/>
    <property type="match status" value="1"/>
</dbReference>
<dbReference type="GO" id="GO:0019064">
    <property type="term" value="P:fusion of virus membrane with host plasma membrane"/>
    <property type="evidence" value="ECO:0007669"/>
    <property type="project" value="UniProtKB-KW"/>
</dbReference>
<gene>
    <name evidence="19" type="primary">F</name>
</gene>
<evidence type="ECO:0000256" key="18">
    <source>
        <dbReference type="RuleBase" id="RU003705"/>
    </source>
</evidence>
<keyword evidence="6" id="KW-1162">Viral penetration into host cytoplasm</keyword>
<keyword evidence="5" id="KW-1169">Fusion of virus membrane with host cell membrane</keyword>
<dbReference type="Gene3D" id="2.60.40.1690">
    <property type="entry name" value="Head and neck region of the ectodomain of NDV fusion glycoprotein"/>
    <property type="match status" value="1"/>
</dbReference>
<dbReference type="InterPro" id="IPR000776">
    <property type="entry name" value="Fusion_F0_Paramyxovir"/>
</dbReference>
<keyword evidence="3" id="KW-1168">Fusion of virus membrane with host membrane</keyword>
<keyword evidence="10" id="KW-1043">Host membrane</keyword>
<evidence type="ECO:0000256" key="7">
    <source>
        <dbReference type="ARBA" id="ARBA00022692"/>
    </source>
</evidence>
<evidence type="ECO:0000256" key="6">
    <source>
        <dbReference type="ARBA" id="ARBA00022595"/>
    </source>
</evidence>
<dbReference type="Gene3D" id="6.10.10.110">
    <property type="match status" value="1"/>
</dbReference>
<evidence type="ECO:0000256" key="12">
    <source>
        <dbReference type="ARBA" id="ARBA00022989"/>
    </source>
</evidence>
<keyword evidence="12 18" id="KW-1133">Transmembrane helix</keyword>
<dbReference type="SUPFAM" id="SSF58069">
    <property type="entry name" value="Virus ectodomain"/>
    <property type="match status" value="1"/>
</dbReference>
<evidence type="ECO:0000256" key="10">
    <source>
        <dbReference type="ARBA" id="ARBA00022870"/>
    </source>
</evidence>
<evidence type="ECO:0000256" key="1">
    <source>
        <dbReference type="ARBA" id="ARBA00008211"/>
    </source>
</evidence>
<evidence type="ECO:0000256" key="2">
    <source>
        <dbReference type="ARBA" id="ARBA00016586"/>
    </source>
</evidence>
<evidence type="ECO:0000256" key="11">
    <source>
        <dbReference type="ARBA" id="ARBA00022879"/>
    </source>
</evidence>
<comment type="subunit">
    <text evidence="18">Homotrimer of disulfide-linked F1-F2.</text>
</comment>
<keyword evidence="20" id="KW-1185">Reference proteome</keyword>
<evidence type="ECO:0000256" key="17">
    <source>
        <dbReference type="ARBA" id="ARBA00023296"/>
    </source>
</evidence>
<dbReference type="Gene3D" id="2.40.490.10">
    <property type="entry name" value="Newcastle disease virus like domain"/>
    <property type="match status" value="1"/>
</dbReference>
<evidence type="ECO:0000256" key="3">
    <source>
        <dbReference type="ARBA" id="ARBA00022506"/>
    </source>
</evidence>
<comment type="subcellular location">
    <subcellularLocation>
        <location evidence="18">Virion membrane</location>
        <topology evidence="18">Single-pass type I membrane protein</topology>
    </subcellularLocation>
    <subcellularLocation>
        <location evidence="18">Host cell membrane</location>
        <topology evidence="18">Single-pass membrane protein</topology>
    </subcellularLocation>
</comment>
<dbReference type="GO" id="GO:0046718">
    <property type="term" value="P:symbiont entry into host cell"/>
    <property type="evidence" value="ECO:0007669"/>
    <property type="project" value="UniProtKB-KW"/>
</dbReference>
<dbReference type="Proteomes" id="UP000097651">
    <property type="component" value="Segment"/>
</dbReference>
<accession>D8WJ33</accession>
<dbReference type="Pfam" id="PF00523">
    <property type="entry name" value="Fusion_gly"/>
    <property type="match status" value="1"/>
</dbReference>
<comment type="similarity">
    <text evidence="1 18">Belongs to the paramyxoviruses fusion glycoprotein family.</text>
</comment>
<keyword evidence="11 18" id="KW-0261">Viral envelope protein</keyword>
<dbReference type="RefSeq" id="YP_009094065.1">
    <property type="nucleotide sequence ID" value="NC_025348.1"/>
</dbReference>
<evidence type="ECO:0000256" key="16">
    <source>
        <dbReference type="ARBA" id="ARBA00023180"/>
    </source>
</evidence>
<name>D8WJ33_9MONO</name>
<evidence type="ECO:0000256" key="15">
    <source>
        <dbReference type="ARBA" id="ARBA00023157"/>
    </source>
</evidence>
<dbReference type="KEGG" id="vg:20964353"/>
<keyword evidence="4" id="KW-1032">Host cell membrane</keyword>
<dbReference type="GO" id="GO:0019031">
    <property type="term" value="C:viral envelope"/>
    <property type="evidence" value="ECO:0007669"/>
    <property type="project" value="UniProtKB-KW"/>
</dbReference>
<dbReference type="OrthoDB" id="2687at10239"/>
<keyword evidence="14 18" id="KW-0472">Membrane</keyword>
<evidence type="ECO:0000256" key="9">
    <source>
        <dbReference type="ARBA" id="ARBA00022844"/>
    </source>
</evidence>
<dbReference type="GO" id="GO:0020002">
    <property type="term" value="C:host cell plasma membrane"/>
    <property type="evidence" value="ECO:0007669"/>
    <property type="project" value="UniProtKB-SubCell"/>
</dbReference>
<keyword evidence="13" id="KW-0175">Coiled coil</keyword>
<evidence type="ECO:0000313" key="20">
    <source>
        <dbReference type="Proteomes" id="UP000097651"/>
    </source>
</evidence>
<evidence type="ECO:0000256" key="8">
    <source>
        <dbReference type="ARBA" id="ARBA00022729"/>
    </source>
</evidence>
<keyword evidence="8" id="KW-0732">Signal</keyword>
<evidence type="ECO:0000256" key="13">
    <source>
        <dbReference type="ARBA" id="ARBA00023054"/>
    </source>
</evidence>
<dbReference type="Gene3D" id="1.10.287.2480">
    <property type="match status" value="1"/>
</dbReference>
<proteinExistence type="inferred from homology"/>
<feature type="transmembrane region" description="Helical" evidence="18">
    <location>
        <begin position="488"/>
        <end position="511"/>
    </location>
</feature>
<dbReference type="GO" id="GO:0055036">
    <property type="term" value="C:virion membrane"/>
    <property type="evidence" value="ECO:0007669"/>
    <property type="project" value="UniProtKB-SubCell"/>
</dbReference>
<evidence type="ECO:0000256" key="5">
    <source>
        <dbReference type="ARBA" id="ARBA00022521"/>
    </source>
</evidence>
<evidence type="ECO:0000256" key="14">
    <source>
        <dbReference type="ARBA" id="ARBA00023136"/>
    </source>
</evidence>
<protein>
    <recommendedName>
        <fullName evidence="2 18">Fusion glycoprotein F0</fullName>
    </recommendedName>
</protein>
<reference evidence="19 20" key="1">
    <citation type="journal article" date="2010" name="Virology">
        <title>Identification and complete genome analysis of three novel paramyxoviruses, Tuhoko virus 1, 2 and 3, in fruit bats from China.</title>
        <authorList>
            <person name="Lau S.K."/>
            <person name="Woo P.C."/>
            <person name="Wong B.H."/>
            <person name="Wong A.Y."/>
            <person name="Tsoi H.W."/>
            <person name="Wang M."/>
            <person name="Lee P."/>
            <person name="Xu H."/>
            <person name="Poon R.W."/>
            <person name="Guo R."/>
            <person name="Li K.S."/>
            <person name="Chan K.H."/>
            <person name="Zheng B.J."/>
            <person name="Yuen K.Y."/>
        </authorList>
    </citation>
    <scope>NUCLEOTIDE SEQUENCE [LARGE SCALE GENOMIC DNA]</scope>
</reference>